<evidence type="ECO:0000313" key="6">
    <source>
        <dbReference type="Proteomes" id="UP001500218"/>
    </source>
</evidence>
<dbReference type="SUPFAM" id="SSF49384">
    <property type="entry name" value="Carbohydrate-binding domain"/>
    <property type="match status" value="1"/>
</dbReference>
<organism evidence="5 6">
    <name type="scientific">Luedemannella flava</name>
    <dbReference type="NCBI Taxonomy" id="349316"/>
    <lineage>
        <taxon>Bacteria</taxon>
        <taxon>Bacillati</taxon>
        <taxon>Actinomycetota</taxon>
        <taxon>Actinomycetes</taxon>
        <taxon>Micromonosporales</taxon>
        <taxon>Micromonosporaceae</taxon>
        <taxon>Luedemannella</taxon>
    </lineage>
</organism>
<feature type="domain" description="CBM2" evidence="4">
    <location>
        <begin position="1"/>
        <end position="97"/>
    </location>
</feature>
<proteinExistence type="predicted"/>
<dbReference type="InterPro" id="IPR008965">
    <property type="entry name" value="CBM2/CBM3_carb-bd_dom_sf"/>
</dbReference>
<evidence type="ECO:0000256" key="1">
    <source>
        <dbReference type="ARBA" id="ARBA00022801"/>
    </source>
</evidence>
<protein>
    <recommendedName>
        <fullName evidence="4">CBM2 domain-containing protein</fullName>
    </recommendedName>
</protein>
<keyword evidence="3" id="KW-0624">Polysaccharide degradation</keyword>
<reference evidence="5 6" key="1">
    <citation type="journal article" date="2019" name="Int. J. Syst. Evol. Microbiol.">
        <title>The Global Catalogue of Microorganisms (GCM) 10K type strain sequencing project: providing services to taxonomists for standard genome sequencing and annotation.</title>
        <authorList>
            <consortium name="The Broad Institute Genomics Platform"/>
            <consortium name="The Broad Institute Genome Sequencing Center for Infectious Disease"/>
            <person name="Wu L."/>
            <person name="Ma J."/>
        </authorList>
    </citation>
    <scope>NUCLEOTIDE SEQUENCE [LARGE SCALE GENOMIC DNA]</scope>
    <source>
        <strain evidence="5 6">JCM 13250</strain>
    </source>
</reference>
<keyword evidence="1" id="KW-0378">Hydrolase</keyword>
<keyword evidence="3" id="KW-0119">Carbohydrate metabolism</keyword>
<dbReference type="InterPro" id="IPR012291">
    <property type="entry name" value="CBM2_carb-bd_dom_sf"/>
</dbReference>
<evidence type="ECO:0000259" key="4">
    <source>
        <dbReference type="PROSITE" id="PS51173"/>
    </source>
</evidence>
<dbReference type="Gene3D" id="2.60.40.290">
    <property type="match status" value="1"/>
</dbReference>
<dbReference type="Proteomes" id="UP001500218">
    <property type="component" value="Unassembled WGS sequence"/>
</dbReference>
<keyword evidence="6" id="KW-1185">Reference proteome</keyword>
<dbReference type="SMART" id="SM00637">
    <property type="entry name" value="CBD_II"/>
    <property type="match status" value="1"/>
</dbReference>
<dbReference type="Pfam" id="PF00553">
    <property type="entry name" value="CBM_2"/>
    <property type="match status" value="1"/>
</dbReference>
<evidence type="ECO:0000313" key="5">
    <source>
        <dbReference type="EMBL" id="GAA1816730.1"/>
    </source>
</evidence>
<accession>A0ABN2MA59</accession>
<dbReference type="EMBL" id="BAAALT010000143">
    <property type="protein sequence ID" value="GAA1816730.1"/>
    <property type="molecule type" value="Genomic_DNA"/>
</dbReference>
<dbReference type="InterPro" id="IPR018366">
    <property type="entry name" value="CBM2_CS"/>
</dbReference>
<dbReference type="PROSITE" id="PS51173">
    <property type="entry name" value="CBM2"/>
    <property type="match status" value="1"/>
</dbReference>
<dbReference type="PROSITE" id="PS00561">
    <property type="entry name" value="CBM2_A"/>
    <property type="match status" value="1"/>
</dbReference>
<dbReference type="InterPro" id="IPR001919">
    <property type="entry name" value="CBD2"/>
</dbReference>
<gene>
    <name evidence="5" type="ORF">GCM10009682_42050</name>
</gene>
<dbReference type="RefSeq" id="WP_344134879.1">
    <property type="nucleotide sequence ID" value="NZ_BAAALT010000143.1"/>
</dbReference>
<comment type="caution">
    <text evidence="5">The sequence shown here is derived from an EMBL/GenBank/DDBJ whole genome shotgun (WGS) entry which is preliminary data.</text>
</comment>
<evidence type="ECO:0000256" key="3">
    <source>
        <dbReference type="ARBA" id="ARBA00023326"/>
    </source>
</evidence>
<evidence type="ECO:0000256" key="2">
    <source>
        <dbReference type="ARBA" id="ARBA00023295"/>
    </source>
</evidence>
<keyword evidence="2" id="KW-0326">Glycosidase</keyword>
<sequence length="97" mass="9694">MATYKTVGQWSNGFQGEVTVKNNGSTTTSAWTATVTSPSGQTVTQVWSGTGSSSGSVTTVRNASWNGSLGGGASTVFGFLGTISGSFSAPTVTCVLS</sequence>
<name>A0ABN2MA59_9ACTN</name>